<evidence type="ECO:0000313" key="10">
    <source>
        <dbReference type="EMBL" id="KAF6220307.1"/>
    </source>
</evidence>
<evidence type="ECO:0000256" key="7">
    <source>
        <dbReference type="ARBA" id="ARBA00023033"/>
    </source>
</evidence>
<proteinExistence type="inferred from homology"/>
<dbReference type="Proteomes" id="UP000593566">
    <property type="component" value="Unassembled WGS sequence"/>
</dbReference>
<reference evidence="10 11" key="1">
    <citation type="journal article" date="2020" name="Genomics">
        <title>Complete, high-quality genomes from long-read metagenomic sequencing of two wolf lichen thalli reveals enigmatic genome architecture.</title>
        <authorList>
            <person name="McKenzie S.K."/>
            <person name="Walston R.F."/>
            <person name="Allen J.L."/>
        </authorList>
    </citation>
    <scope>NUCLEOTIDE SEQUENCE [LARGE SCALE GENOMIC DNA]</scope>
    <source>
        <strain evidence="10">WasteWater1</strain>
    </source>
</reference>
<dbReference type="CDD" id="cd11063">
    <property type="entry name" value="CYP52"/>
    <property type="match status" value="1"/>
</dbReference>
<keyword evidence="5 9" id="KW-0560">Oxidoreductase</keyword>
<dbReference type="InterPro" id="IPR017972">
    <property type="entry name" value="Cyt_P450_CS"/>
</dbReference>
<evidence type="ECO:0000256" key="4">
    <source>
        <dbReference type="ARBA" id="ARBA00022723"/>
    </source>
</evidence>
<comment type="similarity">
    <text evidence="2 9">Belongs to the cytochrome P450 family.</text>
</comment>
<protein>
    <recommendedName>
        <fullName evidence="12">Cytochrome P450</fullName>
    </recommendedName>
</protein>
<organism evidence="10 11">
    <name type="scientific">Letharia lupina</name>
    <dbReference type="NCBI Taxonomy" id="560253"/>
    <lineage>
        <taxon>Eukaryota</taxon>
        <taxon>Fungi</taxon>
        <taxon>Dikarya</taxon>
        <taxon>Ascomycota</taxon>
        <taxon>Pezizomycotina</taxon>
        <taxon>Lecanoromycetes</taxon>
        <taxon>OSLEUM clade</taxon>
        <taxon>Lecanoromycetidae</taxon>
        <taxon>Lecanorales</taxon>
        <taxon>Lecanorineae</taxon>
        <taxon>Parmeliaceae</taxon>
        <taxon>Letharia</taxon>
    </lineage>
</organism>
<keyword evidence="7 9" id="KW-0503">Monooxygenase</keyword>
<evidence type="ECO:0000256" key="3">
    <source>
        <dbReference type="ARBA" id="ARBA00022617"/>
    </source>
</evidence>
<keyword evidence="6 8" id="KW-0408">Iron</keyword>
<dbReference type="InterPro" id="IPR002401">
    <property type="entry name" value="Cyt_P450_E_grp-I"/>
</dbReference>
<dbReference type="EMBL" id="JACCJB010000017">
    <property type="protein sequence ID" value="KAF6220307.1"/>
    <property type="molecule type" value="Genomic_DNA"/>
</dbReference>
<dbReference type="PRINTS" id="PR00463">
    <property type="entry name" value="EP450I"/>
</dbReference>
<dbReference type="GO" id="GO:0005506">
    <property type="term" value="F:iron ion binding"/>
    <property type="evidence" value="ECO:0007669"/>
    <property type="project" value="InterPro"/>
</dbReference>
<evidence type="ECO:0000256" key="1">
    <source>
        <dbReference type="ARBA" id="ARBA00001971"/>
    </source>
</evidence>
<feature type="binding site" description="axial binding residue" evidence="8">
    <location>
        <position position="493"/>
    </location>
    <ligand>
        <name>heme</name>
        <dbReference type="ChEBI" id="CHEBI:30413"/>
    </ligand>
    <ligandPart>
        <name>Fe</name>
        <dbReference type="ChEBI" id="CHEBI:18248"/>
    </ligandPart>
</feature>
<evidence type="ECO:0008006" key="12">
    <source>
        <dbReference type="Google" id="ProtNLM"/>
    </source>
</evidence>
<comment type="caution">
    <text evidence="10">The sequence shown here is derived from an EMBL/GenBank/DDBJ whole genome shotgun (WGS) entry which is preliminary data.</text>
</comment>
<dbReference type="RefSeq" id="XP_037149742.1">
    <property type="nucleotide sequence ID" value="XM_037294361.1"/>
</dbReference>
<dbReference type="InterPro" id="IPR001128">
    <property type="entry name" value="Cyt_P450"/>
</dbReference>
<dbReference type="Gene3D" id="1.10.630.10">
    <property type="entry name" value="Cytochrome P450"/>
    <property type="match status" value="1"/>
</dbReference>
<dbReference type="PRINTS" id="PR00385">
    <property type="entry name" value="P450"/>
</dbReference>
<evidence type="ECO:0000256" key="9">
    <source>
        <dbReference type="RuleBase" id="RU000461"/>
    </source>
</evidence>
<dbReference type="PANTHER" id="PTHR24287:SF1">
    <property type="entry name" value="P450, PUTATIVE (EUROFUNG)-RELATED"/>
    <property type="match status" value="1"/>
</dbReference>
<sequence>MLTPVYLSAIVLGASLLVYVAYRKTTTLIASRKFARLHGCKPAKADRHWDPIFGLDFVISTIRASRGKYQLEDLYERLTRIAPTFTSNVLGETLIFTDEPKNVQGVLATQFPDFDVGELRRQATVKLLGHGIFNADGPYWEHSRALIRPNFIRKQVADLRLMEHHVMHMISYLPADGTPVNIQDYFFRMTLDTATEFLFGKSIDSLRPDATAESKQFSWAFDYALGVIAQKLRLGPYNRFYQSFKYNEACKYIHDYVRPIIHNAVEYRQAKNLLGNEAVLGKGAGAEASMKARKILRDADAEKRALLDKYGDADEAAKENDNDERYVFLYELAKHSGNEKELRDQVINTLIAGRDTTASLMSSTLFVLSRRPDIWAKLHAEVATLNGKPPTFDQIKDLKYLRNLLHEALRLYPVVPINAKFANKDTWLPRGGGADGQSPIFVQKGQMVIWVLYSMHRRKDLWGQDAEEFRPERWEGLLPGFNFLPFNGGPRICPGQQFALTEASYTIVRLCQQFSKIEVVPGQEDRPWTESLNLTCAVAGGVNVRCWK</sequence>
<evidence type="ECO:0000313" key="11">
    <source>
        <dbReference type="Proteomes" id="UP000593566"/>
    </source>
</evidence>
<evidence type="ECO:0000256" key="5">
    <source>
        <dbReference type="ARBA" id="ARBA00023002"/>
    </source>
</evidence>
<keyword evidence="11" id="KW-1185">Reference proteome</keyword>
<dbReference type="PANTHER" id="PTHR24287">
    <property type="entry name" value="P450, PUTATIVE (EUROFUNG)-RELATED"/>
    <property type="match status" value="1"/>
</dbReference>
<name>A0A8H6CB74_9LECA</name>
<dbReference type="GO" id="GO:0016705">
    <property type="term" value="F:oxidoreductase activity, acting on paired donors, with incorporation or reduction of molecular oxygen"/>
    <property type="evidence" value="ECO:0007669"/>
    <property type="project" value="InterPro"/>
</dbReference>
<dbReference type="GO" id="GO:0004497">
    <property type="term" value="F:monooxygenase activity"/>
    <property type="evidence" value="ECO:0007669"/>
    <property type="project" value="UniProtKB-KW"/>
</dbReference>
<evidence type="ECO:0000256" key="2">
    <source>
        <dbReference type="ARBA" id="ARBA00010617"/>
    </source>
</evidence>
<keyword evidence="4 8" id="KW-0479">Metal-binding</keyword>
<keyword evidence="3 8" id="KW-0349">Heme</keyword>
<dbReference type="PROSITE" id="PS00086">
    <property type="entry name" value="CYTOCHROME_P450"/>
    <property type="match status" value="1"/>
</dbReference>
<gene>
    <name evidence="10" type="ORF">HO133_003439</name>
</gene>
<dbReference type="GO" id="GO:0020037">
    <property type="term" value="F:heme binding"/>
    <property type="evidence" value="ECO:0007669"/>
    <property type="project" value="InterPro"/>
</dbReference>
<evidence type="ECO:0000256" key="6">
    <source>
        <dbReference type="ARBA" id="ARBA00023004"/>
    </source>
</evidence>
<dbReference type="GeneID" id="59331850"/>
<dbReference type="InterPro" id="IPR036396">
    <property type="entry name" value="Cyt_P450_sf"/>
</dbReference>
<dbReference type="InterPro" id="IPR047146">
    <property type="entry name" value="Cyt_P450_E_CYP52_fungi"/>
</dbReference>
<accession>A0A8H6CB74</accession>
<dbReference type="Pfam" id="PF00067">
    <property type="entry name" value="p450"/>
    <property type="match status" value="1"/>
</dbReference>
<comment type="cofactor">
    <cofactor evidence="1 8">
        <name>heme</name>
        <dbReference type="ChEBI" id="CHEBI:30413"/>
    </cofactor>
</comment>
<dbReference type="AlphaFoldDB" id="A0A8H6CB74"/>
<dbReference type="SUPFAM" id="SSF48264">
    <property type="entry name" value="Cytochrome P450"/>
    <property type="match status" value="1"/>
</dbReference>
<evidence type="ECO:0000256" key="8">
    <source>
        <dbReference type="PIRSR" id="PIRSR602401-1"/>
    </source>
</evidence>